<evidence type="ECO:0000256" key="10">
    <source>
        <dbReference type="ARBA" id="ARBA00023125"/>
    </source>
</evidence>
<keyword evidence="8" id="KW-0408">Iron</keyword>
<dbReference type="CDD" id="cd07322">
    <property type="entry name" value="PriL_PriS_Eukaryotic"/>
    <property type="match status" value="1"/>
</dbReference>
<dbReference type="GO" id="GO:0005658">
    <property type="term" value="C:alpha DNA polymerase:primase complex"/>
    <property type="evidence" value="ECO:0007669"/>
    <property type="project" value="TreeGrafter"/>
</dbReference>
<dbReference type="PANTHER" id="PTHR10537">
    <property type="entry name" value="DNA PRIMASE LARGE SUBUNIT"/>
    <property type="match status" value="1"/>
</dbReference>
<dbReference type="AlphaFoldDB" id="A0A8J5US10"/>
<organism evidence="13 14">
    <name type="scientific">Cotesia typhae</name>
    <dbReference type="NCBI Taxonomy" id="2053667"/>
    <lineage>
        <taxon>Eukaryota</taxon>
        <taxon>Metazoa</taxon>
        <taxon>Ecdysozoa</taxon>
        <taxon>Arthropoda</taxon>
        <taxon>Hexapoda</taxon>
        <taxon>Insecta</taxon>
        <taxon>Pterygota</taxon>
        <taxon>Neoptera</taxon>
        <taxon>Endopterygota</taxon>
        <taxon>Hymenoptera</taxon>
        <taxon>Apocrita</taxon>
        <taxon>Ichneumonoidea</taxon>
        <taxon>Braconidae</taxon>
        <taxon>Microgastrinae</taxon>
        <taxon>Cotesia</taxon>
    </lineage>
</organism>
<dbReference type="Proteomes" id="UP000729913">
    <property type="component" value="Unassembled WGS sequence"/>
</dbReference>
<dbReference type="EMBL" id="JAAOIC020000042">
    <property type="protein sequence ID" value="KAG8038627.1"/>
    <property type="molecule type" value="Genomic_DNA"/>
</dbReference>
<keyword evidence="6" id="KW-0235">DNA replication</keyword>
<evidence type="ECO:0000313" key="14">
    <source>
        <dbReference type="Proteomes" id="UP000729913"/>
    </source>
</evidence>
<evidence type="ECO:0000256" key="8">
    <source>
        <dbReference type="ARBA" id="ARBA00023004"/>
    </source>
</evidence>
<accession>A0A8J5US10</accession>
<feature type="compositionally biased region" description="Low complexity" evidence="11">
    <location>
        <begin position="496"/>
        <end position="526"/>
    </location>
</feature>
<reference evidence="13" key="2">
    <citation type="submission" date="2021-04" db="EMBL/GenBank/DDBJ databases">
        <title>Genome-wide patterns of bracovirus chromosomal integration into multiple host tissues during parasitism.</title>
        <authorList>
            <person name="Chebbi M.A.C."/>
        </authorList>
    </citation>
    <scope>NUCLEOTIDE SEQUENCE</scope>
    <source>
        <tissue evidence="13">Whole body</tissue>
    </source>
</reference>
<comment type="similarity">
    <text evidence="2">Belongs to the eukaryotic-type primase large subunit family.</text>
</comment>
<name>A0A8J5US10_9HYME</name>
<reference evidence="13" key="1">
    <citation type="submission" date="2020-03" db="EMBL/GenBank/DDBJ databases">
        <authorList>
            <person name="Chebbi M.A."/>
            <person name="Drezen J.M."/>
        </authorList>
    </citation>
    <scope>NUCLEOTIDE SEQUENCE</scope>
    <source>
        <tissue evidence="13">Whole body</tissue>
    </source>
</reference>
<evidence type="ECO:0000256" key="4">
    <source>
        <dbReference type="ARBA" id="ARBA00022485"/>
    </source>
</evidence>
<evidence type="ECO:0000256" key="9">
    <source>
        <dbReference type="ARBA" id="ARBA00023014"/>
    </source>
</evidence>
<feature type="region of interest" description="Disordered" evidence="11">
    <location>
        <begin position="467"/>
        <end position="531"/>
    </location>
</feature>
<dbReference type="GO" id="GO:0003677">
    <property type="term" value="F:DNA binding"/>
    <property type="evidence" value="ECO:0007669"/>
    <property type="project" value="UniProtKB-KW"/>
</dbReference>
<evidence type="ECO:0000256" key="6">
    <source>
        <dbReference type="ARBA" id="ARBA00022705"/>
    </source>
</evidence>
<dbReference type="OrthoDB" id="421393at2759"/>
<keyword evidence="4" id="KW-0004">4Fe-4S</keyword>
<dbReference type="GO" id="GO:0051539">
    <property type="term" value="F:4 iron, 4 sulfur cluster binding"/>
    <property type="evidence" value="ECO:0007669"/>
    <property type="project" value="UniProtKB-KW"/>
</dbReference>
<evidence type="ECO:0000256" key="1">
    <source>
        <dbReference type="ARBA" id="ARBA00001966"/>
    </source>
</evidence>
<evidence type="ECO:0000313" key="13">
    <source>
        <dbReference type="EMBL" id="KAG8038627.1"/>
    </source>
</evidence>
<evidence type="ECO:0000256" key="5">
    <source>
        <dbReference type="ARBA" id="ARBA00022515"/>
    </source>
</evidence>
<feature type="domain" description="DNA primase large subunit C-terminal" evidence="12">
    <location>
        <begin position="288"/>
        <end position="456"/>
    </location>
</feature>
<dbReference type="InterPro" id="IPR016558">
    <property type="entry name" value="DNA_primase_lsu_euk"/>
</dbReference>
<evidence type="ECO:0000256" key="2">
    <source>
        <dbReference type="ARBA" id="ARBA00010564"/>
    </source>
</evidence>
<evidence type="ECO:0000256" key="11">
    <source>
        <dbReference type="SAM" id="MobiDB-lite"/>
    </source>
</evidence>
<dbReference type="InterPro" id="IPR007238">
    <property type="entry name" value="DNA_primase_lsu_euk/arc"/>
</dbReference>
<sequence>MDLTSYYKNRRYCKIEEQYDAKNQYNHDVQMYFDYPDTSVQLELFYELGYERRQTLKLIELMLSRSDLKTIEDRKLALKNALKKDGYNYAAKLLTAVGCSSHTDMDIEARKRDALSHYILRLAYSQNPELRKWFVAMEVEYMKLRLSSLNNEGMSKLLAINNFTYKPISQEEKDELREELSCSISKSFVVDNVDFYKVPFTKVLDLVKSRKVFLKKGVAYTPQFELSSLVISQYKRHLTKAVEIASQCFYELQGDERIFKYLKNLPNYFPEHDRTIWSNTDTPVDALDELSKTSYPLCMRILHEALKSNHHLKNSGRVQYGLFLKGIGVKMDDALQMWRTEFTKKIDADKFDKEYAYTIKFIYGKVGSQKNYTPMGCFKIISNIAGAGEYHGCPYRLMDSGTLRKKLTSYGLLATDVSEIVSLAEEHHYQLACAKCFEVTHKVPPEHPVMHPNAYYSDSRSVIDKLTANPSSSRENPSENNTPKQKMKVKSEKFTPTRTSSTTTPTARTPSTRTPSTRTPIRTPTRTNEKPLARKIIDVKPVDIEKMLNEDAMEMEFDESF</sequence>
<evidence type="ECO:0000259" key="12">
    <source>
        <dbReference type="Pfam" id="PF04104"/>
    </source>
</evidence>
<keyword evidence="9" id="KW-0411">Iron-sulfur</keyword>
<dbReference type="GO" id="GO:0006270">
    <property type="term" value="P:DNA replication initiation"/>
    <property type="evidence" value="ECO:0007669"/>
    <property type="project" value="TreeGrafter"/>
</dbReference>
<protein>
    <recommendedName>
        <fullName evidence="3">DNA primase large subunit</fullName>
    </recommendedName>
</protein>
<feature type="compositionally biased region" description="Low complexity" evidence="11">
    <location>
        <begin position="469"/>
        <end position="481"/>
    </location>
</feature>
<keyword evidence="14" id="KW-1185">Reference proteome</keyword>
<evidence type="ECO:0000256" key="7">
    <source>
        <dbReference type="ARBA" id="ARBA00022723"/>
    </source>
</evidence>
<gene>
    <name evidence="13" type="ORF">G9C98_007334</name>
</gene>
<keyword evidence="7" id="KW-0479">Metal-binding</keyword>
<keyword evidence="10" id="KW-0238">DNA-binding</keyword>
<comment type="cofactor">
    <cofactor evidence="1">
        <name>[4Fe-4S] cluster</name>
        <dbReference type="ChEBI" id="CHEBI:49883"/>
    </cofactor>
</comment>
<comment type="caution">
    <text evidence="13">The sequence shown here is derived from an EMBL/GenBank/DDBJ whole genome shotgun (WGS) entry which is preliminary data.</text>
</comment>
<dbReference type="PANTHER" id="PTHR10537:SF3">
    <property type="entry name" value="DNA PRIMASE LARGE SUBUNIT"/>
    <property type="match status" value="1"/>
</dbReference>
<dbReference type="GO" id="GO:0046872">
    <property type="term" value="F:metal ion binding"/>
    <property type="evidence" value="ECO:0007669"/>
    <property type="project" value="UniProtKB-KW"/>
</dbReference>
<keyword evidence="5" id="KW-0639">Primosome</keyword>
<proteinExistence type="inferred from homology"/>
<dbReference type="Pfam" id="PF04104">
    <property type="entry name" value="DNA_primase_lrg"/>
    <property type="match status" value="1"/>
</dbReference>
<dbReference type="InterPro" id="IPR058560">
    <property type="entry name" value="DNA_primase_C"/>
</dbReference>
<evidence type="ECO:0000256" key="3">
    <source>
        <dbReference type="ARBA" id="ARBA00019038"/>
    </source>
</evidence>
<dbReference type="Pfam" id="PF26466">
    <property type="entry name" value="DNA_primase_lrg_N"/>
    <property type="match status" value="1"/>
</dbReference>
<dbReference type="GO" id="GO:0006269">
    <property type="term" value="P:DNA replication, synthesis of primer"/>
    <property type="evidence" value="ECO:0007669"/>
    <property type="project" value="UniProtKB-KW"/>
</dbReference>